<dbReference type="InterPro" id="IPR007634">
    <property type="entry name" value="RNA_pol_sigma_54_DNA-bd"/>
</dbReference>
<evidence type="ECO:0000256" key="5">
    <source>
        <dbReference type="ARBA" id="ARBA00023015"/>
    </source>
</evidence>
<evidence type="ECO:0000256" key="6">
    <source>
        <dbReference type="ARBA" id="ARBA00023082"/>
    </source>
</evidence>
<keyword evidence="2" id="KW-0240">DNA-directed RNA polymerase</keyword>
<dbReference type="GO" id="GO:0000428">
    <property type="term" value="C:DNA-directed RNA polymerase complex"/>
    <property type="evidence" value="ECO:0007669"/>
    <property type="project" value="UniProtKB-KW"/>
</dbReference>
<accession>X0ZE77</accession>
<dbReference type="GO" id="GO:0016987">
    <property type="term" value="F:sigma factor activity"/>
    <property type="evidence" value="ECO:0007669"/>
    <property type="project" value="UniProtKB-KW"/>
</dbReference>
<evidence type="ECO:0000256" key="8">
    <source>
        <dbReference type="ARBA" id="ARBA00023163"/>
    </source>
</evidence>
<dbReference type="InterPro" id="IPR007046">
    <property type="entry name" value="RNA_pol_sigma_54_core-bd"/>
</dbReference>
<keyword evidence="8" id="KW-0804">Transcription</keyword>
<dbReference type="EMBL" id="BART01000207">
    <property type="protein sequence ID" value="GAG67594.1"/>
    <property type="molecule type" value="Genomic_DNA"/>
</dbReference>
<dbReference type="AlphaFoldDB" id="X0ZE77"/>
<gene>
    <name evidence="12" type="ORF">S01H4_01201</name>
</gene>
<evidence type="ECO:0000313" key="12">
    <source>
        <dbReference type="EMBL" id="GAG67594.1"/>
    </source>
</evidence>
<feature type="domain" description="RNA polymerase sigma factor 54 core-binding" evidence="11">
    <location>
        <begin position="109"/>
        <end position="299"/>
    </location>
</feature>
<evidence type="ECO:0000256" key="2">
    <source>
        <dbReference type="ARBA" id="ARBA00022478"/>
    </source>
</evidence>
<dbReference type="InterPro" id="IPR000394">
    <property type="entry name" value="RNA_pol_sigma_54"/>
</dbReference>
<dbReference type="PRINTS" id="PR00045">
    <property type="entry name" value="SIGMA54FCT"/>
</dbReference>
<reference evidence="12" key="1">
    <citation type="journal article" date="2014" name="Front. Microbiol.">
        <title>High frequency of phylogenetically diverse reductive dehalogenase-homologous genes in deep subseafloor sedimentary metagenomes.</title>
        <authorList>
            <person name="Kawai M."/>
            <person name="Futagami T."/>
            <person name="Toyoda A."/>
            <person name="Takaki Y."/>
            <person name="Nishi S."/>
            <person name="Hori S."/>
            <person name="Arai W."/>
            <person name="Tsubouchi T."/>
            <person name="Morono Y."/>
            <person name="Uchiyama I."/>
            <person name="Ito T."/>
            <person name="Fujiyama A."/>
            <person name="Inagaki F."/>
            <person name="Takami H."/>
        </authorList>
    </citation>
    <scope>NUCLEOTIDE SEQUENCE</scope>
    <source>
        <strain evidence="12">Expedition CK06-06</strain>
    </source>
</reference>
<dbReference type="PIRSF" id="PIRSF000774">
    <property type="entry name" value="RpoN"/>
    <property type="match status" value="1"/>
</dbReference>
<comment type="similarity">
    <text evidence="1">Belongs to the sigma-54 factor family.</text>
</comment>
<dbReference type="Gene3D" id="1.10.10.1330">
    <property type="entry name" value="RNA polymerase sigma-54 factor, core-binding domain"/>
    <property type="match status" value="1"/>
</dbReference>
<keyword evidence="3" id="KW-0808">Transferase</keyword>
<feature type="region of interest" description="Disordered" evidence="9">
    <location>
        <begin position="59"/>
        <end position="78"/>
    </location>
</feature>
<keyword evidence="7" id="KW-0238">DNA-binding</keyword>
<protein>
    <recommendedName>
        <fullName evidence="13">RNA polymerase sigma-54 factor</fullName>
    </recommendedName>
</protein>
<sequence>MKPELSLTQKQKLILTPQLYQAINILQLNLVELKDLIDEELVDNPLLEVKQETGSITEKVNQEENTLTQTEESNKRREENNFDDWLSYLKEKDYRPLPNRPVPEKENRYENSIYYRESLQDYLLVQLGTAVSSDIDYKIGEYLIGNIDDNGYLTVGLDDISLDLNIKRDKIRKILSLIQNFDPPGVGARNLQECLLTQIKYLGISDIKIEKIIKYHLQDLAGKSFKKIAKDLKISMSEVQSLADVIKKSFDPKPGRRVGNFNEVKYILPDLVIMRKIEGGYRVILNDNYLPQIKINSRYKAILESGNNISPYSEGKLIKRGNISGHETKDTKKYIKEKLNSAMWLIKGIEQRKKTIYRIAETLIEHQKDFLDKGILYIKPLTLRDAADSLDVHESTVSRAIHNKIVQTPRGLLKMKFFFSKGVDKKNGGAVSTDKVKKLIKEYINNENCLKPWSDQKLADLLSKKGGVNISRRTVAKYREILKIPSSNLRKRFSI</sequence>
<dbReference type="GO" id="GO:0016779">
    <property type="term" value="F:nucleotidyltransferase activity"/>
    <property type="evidence" value="ECO:0007669"/>
    <property type="project" value="UniProtKB-KW"/>
</dbReference>
<dbReference type="Pfam" id="PF04552">
    <property type="entry name" value="Sigma54_DBD"/>
    <property type="match status" value="1"/>
</dbReference>
<name>X0ZE77_9ZZZZ</name>
<keyword evidence="4" id="KW-0548">Nucleotidyltransferase</keyword>
<dbReference type="Pfam" id="PF00309">
    <property type="entry name" value="Sigma54_AID"/>
    <property type="match status" value="1"/>
</dbReference>
<comment type="caution">
    <text evidence="12">The sequence shown here is derived from an EMBL/GenBank/DDBJ whole genome shotgun (WGS) entry which is preliminary data.</text>
</comment>
<evidence type="ECO:0000256" key="4">
    <source>
        <dbReference type="ARBA" id="ARBA00022695"/>
    </source>
</evidence>
<dbReference type="PANTHER" id="PTHR32248">
    <property type="entry name" value="RNA POLYMERASE SIGMA-54 FACTOR"/>
    <property type="match status" value="1"/>
</dbReference>
<evidence type="ECO:0000256" key="1">
    <source>
        <dbReference type="ARBA" id="ARBA00008798"/>
    </source>
</evidence>
<keyword evidence="5" id="KW-0805">Transcription regulation</keyword>
<dbReference type="GO" id="GO:0003677">
    <property type="term" value="F:DNA binding"/>
    <property type="evidence" value="ECO:0007669"/>
    <property type="project" value="UniProtKB-KW"/>
</dbReference>
<dbReference type="InterPro" id="IPR038709">
    <property type="entry name" value="RpoN_core-bd_sf"/>
</dbReference>
<evidence type="ECO:0008006" key="13">
    <source>
        <dbReference type="Google" id="ProtNLM"/>
    </source>
</evidence>
<dbReference type="GO" id="GO:0006352">
    <property type="term" value="P:DNA-templated transcription initiation"/>
    <property type="evidence" value="ECO:0007669"/>
    <property type="project" value="InterPro"/>
</dbReference>
<dbReference type="Gene3D" id="1.10.10.60">
    <property type="entry name" value="Homeodomain-like"/>
    <property type="match status" value="1"/>
</dbReference>
<evidence type="ECO:0000259" key="11">
    <source>
        <dbReference type="Pfam" id="PF04963"/>
    </source>
</evidence>
<dbReference type="PROSITE" id="PS50044">
    <property type="entry name" value="SIGMA54_3"/>
    <property type="match status" value="1"/>
</dbReference>
<evidence type="ECO:0000256" key="7">
    <source>
        <dbReference type="ARBA" id="ARBA00023125"/>
    </source>
</evidence>
<evidence type="ECO:0000256" key="3">
    <source>
        <dbReference type="ARBA" id="ARBA00022679"/>
    </source>
</evidence>
<dbReference type="PANTHER" id="PTHR32248:SF4">
    <property type="entry name" value="RNA POLYMERASE SIGMA-54 FACTOR"/>
    <property type="match status" value="1"/>
</dbReference>
<dbReference type="PROSITE" id="PS00718">
    <property type="entry name" value="SIGMA54_2"/>
    <property type="match status" value="1"/>
</dbReference>
<proteinExistence type="inferred from homology"/>
<organism evidence="12">
    <name type="scientific">marine sediment metagenome</name>
    <dbReference type="NCBI Taxonomy" id="412755"/>
    <lineage>
        <taxon>unclassified sequences</taxon>
        <taxon>metagenomes</taxon>
        <taxon>ecological metagenomes</taxon>
    </lineage>
</organism>
<dbReference type="NCBIfam" id="TIGR02395">
    <property type="entry name" value="rpoN_sigma"/>
    <property type="match status" value="1"/>
</dbReference>
<feature type="domain" description="RNA polymerase sigma factor 54 DNA-binding" evidence="10">
    <location>
        <begin position="333"/>
        <end position="492"/>
    </location>
</feature>
<keyword evidence="6" id="KW-0731">Sigma factor</keyword>
<dbReference type="Pfam" id="PF04963">
    <property type="entry name" value="Sigma54_CBD"/>
    <property type="match status" value="1"/>
</dbReference>
<dbReference type="GO" id="GO:0001216">
    <property type="term" value="F:DNA-binding transcription activator activity"/>
    <property type="evidence" value="ECO:0007669"/>
    <property type="project" value="InterPro"/>
</dbReference>
<evidence type="ECO:0000259" key="10">
    <source>
        <dbReference type="Pfam" id="PF04552"/>
    </source>
</evidence>
<evidence type="ECO:0000256" key="9">
    <source>
        <dbReference type="SAM" id="MobiDB-lite"/>
    </source>
</evidence>